<dbReference type="Proteomes" id="UP000013827">
    <property type="component" value="Unassembled WGS sequence"/>
</dbReference>
<organism evidence="4 5">
    <name type="scientific">Emiliania huxleyi (strain CCMP1516)</name>
    <dbReference type="NCBI Taxonomy" id="280463"/>
    <lineage>
        <taxon>Eukaryota</taxon>
        <taxon>Haptista</taxon>
        <taxon>Haptophyta</taxon>
        <taxon>Prymnesiophyceae</taxon>
        <taxon>Isochrysidales</taxon>
        <taxon>Noelaerhabdaceae</taxon>
        <taxon>Emiliania</taxon>
    </lineage>
</organism>
<sequence>MEPTAADPGGGGVASGLLAGRPFLDIDINDCKTKGALTRKQTHEEVTSQTGASIVIRGRYKPPGDTSTDERPLHLHLEADTQEAIERAEAILRELMGPPPEPAPGGAYLKHIQERSGCRVQLSGKGCSTVDGGLDTRPLHISISAPSPEALELGRTLAESLVKAVRDDFEKRGPKPPPGLPPPALAAANGAGPAVPSSTDEAARRPPASYYGAYDGHYGGGAGWQGHYGTGAGWQGAAYPGHYGGGEKSNALVGDGVLQPAPRSANLDSAFDGMQLFACDSDGLALTGPQSLVLRLV</sequence>
<evidence type="ECO:0008006" key="6">
    <source>
        <dbReference type="Google" id="ProtNLM"/>
    </source>
</evidence>
<dbReference type="EnsemblProtists" id="EOD34647">
    <property type="protein sequence ID" value="EOD34647"/>
    <property type="gene ID" value="EMIHUDRAFT_228400"/>
</dbReference>
<evidence type="ECO:0000313" key="4">
    <source>
        <dbReference type="EnsemblProtists" id="EOD34647"/>
    </source>
</evidence>
<dbReference type="GO" id="GO:0003723">
    <property type="term" value="F:RNA binding"/>
    <property type="evidence" value="ECO:0007669"/>
    <property type="project" value="InterPro"/>
</dbReference>
<evidence type="ECO:0000256" key="1">
    <source>
        <dbReference type="SAM" id="MobiDB-lite"/>
    </source>
</evidence>
<name>A0A0D3KFW2_EMIH1</name>
<dbReference type="Gene3D" id="3.30.1370.10">
    <property type="entry name" value="K Homology domain, type 1"/>
    <property type="match status" value="2"/>
</dbReference>
<dbReference type="GO" id="GO:0005634">
    <property type="term" value="C:nucleus"/>
    <property type="evidence" value="ECO:0007669"/>
    <property type="project" value="InterPro"/>
</dbReference>
<dbReference type="HOGENOM" id="CLU_938252_0_0_1"/>
<feature type="region of interest" description="Disordered" evidence="1">
    <location>
        <begin position="169"/>
        <end position="204"/>
    </location>
</feature>
<dbReference type="AlphaFoldDB" id="A0A0D3KFW2"/>
<dbReference type="PANTHER" id="PTHR15744">
    <property type="entry name" value="BLOM7"/>
    <property type="match status" value="1"/>
</dbReference>
<evidence type="ECO:0000259" key="2">
    <source>
        <dbReference type="Pfam" id="PF22675"/>
    </source>
</evidence>
<feature type="domain" description="KHDC4/BBP-like KH-domain type I" evidence="2">
    <location>
        <begin position="104"/>
        <end position="163"/>
    </location>
</feature>
<dbReference type="PANTHER" id="PTHR15744:SF0">
    <property type="entry name" value="KH HOMOLOGY DOMAIN-CONTAINING PROTEIN 4"/>
    <property type="match status" value="1"/>
</dbReference>
<dbReference type="InterPro" id="IPR056149">
    <property type="entry name" value="PRP5/DDX46/KHDC4_KH"/>
</dbReference>
<evidence type="ECO:0000313" key="5">
    <source>
        <dbReference type="Proteomes" id="UP000013827"/>
    </source>
</evidence>
<dbReference type="SUPFAM" id="SSF54791">
    <property type="entry name" value="Eukaryotic type KH-domain (KH-domain type I)"/>
    <property type="match status" value="1"/>
</dbReference>
<dbReference type="STRING" id="2903.R1DHY7"/>
<protein>
    <recommendedName>
        <fullName evidence="6">Branchpoint-bridging protein</fullName>
    </recommendedName>
</protein>
<dbReference type="GeneID" id="17279917"/>
<dbReference type="RefSeq" id="XP_005787076.1">
    <property type="nucleotide sequence ID" value="XM_005787019.1"/>
</dbReference>
<feature type="compositionally biased region" description="Pro residues" evidence="1">
    <location>
        <begin position="175"/>
        <end position="184"/>
    </location>
</feature>
<dbReference type="InterPro" id="IPR036612">
    <property type="entry name" value="KH_dom_type_1_sf"/>
</dbReference>
<evidence type="ECO:0000259" key="3">
    <source>
        <dbReference type="Pfam" id="PF23469"/>
    </source>
</evidence>
<accession>A0A0D3KFW2</accession>
<dbReference type="PaxDb" id="2903-EOD34647"/>
<keyword evidence="5" id="KW-1185">Reference proteome</keyword>
<dbReference type="Pfam" id="PF22675">
    <property type="entry name" value="KH-I_KHDC4-BBP"/>
    <property type="match status" value="1"/>
</dbReference>
<dbReference type="eggNOG" id="KOG1960">
    <property type="taxonomic scope" value="Eukaryota"/>
</dbReference>
<feature type="region of interest" description="Disordered" evidence="1">
    <location>
        <begin position="40"/>
        <end position="70"/>
    </location>
</feature>
<reference evidence="5" key="1">
    <citation type="journal article" date="2013" name="Nature">
        <title>Pan genome of the phytoplankton Emiliania underpins its global distribution.</title>
        <authorList>
            <person name="Read B.A."/>
            <person name="Kegel J."/>
            <person name="Klute M.J."/>
            <person name="Kuo A."/>
            <person name="Lefebvre S.C."/>
            <person name="Maumus F."/>
            <person name="Mayer C."/>
            <person name="Miller J."/>
            <person name="Monier A."/>
            <person name="Salamov A."/>
            <person name="Young J."/>
            <person name="Aguilar M."/>
            <person name="Claverie J.M."/>
            <person name="Frickenhaus S."/>
            <person name="Gonzalez K."/>
            <person name="Herman E.K."/>
            <person name="Lin Y.C."/>
            <person name="Napier J."/>
            <person name="Ogata H."/>
            <person name="Sarno A.F."/>
            <person name="Shmutz J."/>
            <person name="Schroeder D."/>
            <person name="de Vargas C."/>
            <person name="Verret F."/>
            <person name="von Dassow P."/>
            <person name="Valentin K."/>
            <person name="Van de Peer Y."/>
            <person name="Wheeler G."/>
            <person name="Dacks J.B."/>
            <person name="Delwiche C.F."/>
            <person name="Dyhrman S.T."/>
            <person name="Glockner G."/>
            <person name="John U."/>
            <person name="Richards T."/>
            <person name="Worden A.Z."/>
            <person name="Zhang X."/>
            <person name="Grigoriev I.V."/>
            <person name="Allen A.E."/>
            <person name="Bidle K."/>
            <person name="Borodovsky M."/>
            <person name="Bowler C."/>
            <person name="Brownlee C."/>
            <person name="Cock J.M."/>
            <person name="Elias M."/>
            <person name="Gladyshev V.N."/>
            <person name="Groth M."/>
            <person name="Guda C."/>
            <person name="Hadaegh A."/>
            <person name="Iglesias-Rodriguez M.D."/>
            <person name="Jenkins J."/>
            <person name="Jones B.M."/>
            <person name="Lawson T."/>
            <person name="Leese F."/>
            <person name="Lindquist E."/>
            <person name="Lobanov A."/>
            <person name="Lomsadze A."/>
            <person name="Malik S.B."/>
            <person name="Marsh M.E."/>
            <person name="Mackinder L."/>
            <person name="Mock T."/>
            <person name="Mueller-Roeber B."/>
            <person name="Pagarete A."/>
            <person name="Parker M."/>
            <person name="Probert I."/>
            <person name="Quesneville H."/>
            <person name="Raines C."/>
            <person name="Rensing S.A."/>
            <person name="Riano-Pachon D.M."/>
            <person name="Richier S."/>
            <person name="Rokitta S."/>
            <person name="Shiraiwa Y."/>
            <person name="Soanes D.M."/>
            <person name="van der Giezen M."/>
            <person name="Wahlund T.M."/>
            <person name="Williams B."/>
            <person name="Wilson W."/>
            <person name="Wolfe G."/>
            <person name="Wurch L.L."/>
        </authorList>
    </citation>
    <scope>NUCLEOTIDE SEQUENCE</scope>
</reference>
<reference evidence="4" key="2">
    <citation type="submission" date="2024-10" db="UniProtKB">
        <authorList>
            <consortium name="EnsemblProtists"/>
        </authorList>
    </citation>
    <scope>IDENTIFICATION</scope>
</reference>
<feature type="compositionally biased region" description="Low complexity" evidence="1">
    <location>
        <begin position="185"/>
        <end position="196"/>
    </location>
</feature>
<dbReference type="InterPro" id="IPR031121">
    <property type="entry name" value="RIK/BLOM7"/>
</dbReference>
<feature type="domain" description="ATP-dependent RNA helicase PRP5/DDX46/KHDC4 KH" evidence="3">
    <location>
        <begin position="25"/>
        <end position="96"/>
    </location>
</feature>
<dbReference type="KEGG" id="ehx:EMIHUDRAFT_228400"/>
<proteinExistence type="predicted"/>
<dbReference type="Pfam" id="PF23469">
    <property type="entry name" value="KH_12"/>
    <property type="match status" value="1"/>
</dbReference>
<dbReference type="InterPro" id="IPR055256">
    <property type="entry name" value="KH_1_KHDC4/BBP-like"/>
</dbReference>